<dbReference type="InterPro" id="IPR013860">
    <property type="entry name" value="AreA_GATA"/>
</dbReference>
<accession>A0A8H5ZJF5</accession>
<dbReference type="GO" id="GO:0042149">
    <property type="term" value="P:cellular response to glucose starvation"/>
    <property type="evidence" value="ECO:0007669"/>
    <property type="project" value="TreeGrafter"/>
</dbReference>
<dbReference type="GO" id="GO:0007039">
    <property type="term" value="P:protein catabolic process in the vacuole"/>
    <property type="evidence" value="ECO:0007669"/>
    <property type="project" value="TreeGrafter"/>
</dbReference>
<proteinExistence type="predicted"/>
<evidence type="ECO:0000256" key="1">
    <source>
        <dbReference type="SAM" id="MobiDB-lite"/>
    </source>
</evidence>
<gene>
    <name evidence="3" type="ORF">GGP41_005348</name>
</gene>
<feature type="compositionally biased region" description="Polar residues" evidence="1">
    <location>
        <begin position="329"/>
        <end position="340"/>
    </location>
</feature>
<dbReference type="AlphaFoldDB" id="A0A8H5ZJF5"/>
<evidence type="ECO:0000313" key="4">
    <source>
        <dbReference type="Proteomes" id="UP000624244"/>
    </source>
</evidence>
<protein>
    <recommendedName>
        <fullName evidence="2">Nitrogen regulatory protein areA GATA-like domain-containing protein</fullName>
    </recommendedName>
</protein>
<feature type="compositionally biased region" description="Polar residues" evidence="1">
    <location>
        <begin position="379"/>
        <end position="393"/>
    </location>
</feature>
<feature type="compositionally biased region" description="Acidic residues" evidence="1">
    <location>
        <begin position="398"/>
        <end position="408"/>
    </location>
</feature>
<dbReference type="GO" id="GO:0005773">
    <property type="term" value="C:vacuole"/>
    <property type="evidence" value="ECO:0007669"/>
    <property type="project" value="GOC"/>
</dbReference>
<reference evidence="3" key="1">
    <citation type="submission" date="2019-11" db="EMBL/GenBank/DDBJ databases">
        <title>Bipolaris sorokiniana Genome sequencing.</title>
        <authorList>
            <person name="Wang H."/>
        </authorList>
    </citation>
    <scope>NUCLEOTIDE SEQUENCE</scope>
</reference>
<feature type="domain" description="Nitrogen regulatory protein areA GATA-like" evidence="2">
    <location>
        <begin position="166"/>
        <end position="193"/>
    </location>
</feature>
<feature type="compositionally biased region" description="Polar residues" evidence="1">
    <location>
        <begin position="435"/>
        <end position="446"/>
    </location>
</feature>
<evidence type="ECO:0000259" key="2">
    <source>
        <dbReference type="Pfam" id="PF08550"/>
    </source>
</evidence>
<comment type="caution">
    <text evidence="3">The sequence shown here is derived from an EMBL/GenBank/DDBJ whole genome shotgun (WGS) entry which is preliminary data.</text>
</comment>
<feature type="region of interest" description="Disordered" evidence="1">
    <location>
        <begin position="1"/>
        <end position="146"/>
    </location>
</feature>
<evidence type="ECO:0000313" key="3">
    <source>
        <dbReference type="EMBL" id="KAF5849909.1"/>
    </source>
</evidence>
<feature type="region of interest" description="Disordered" evidence="1">
    <location>
        <begin position="270"/>
        <end position="448"/>
    </location>
</feature>
<feature type="compositionally biased region" description="Polar residues" evidence="1">
    <location>
        <begin position="14"/>
        <end position="23"/>
    </location>
</feature>
<sequence>MTAMLSLPRDTAPFQRSPSSSSLAYDAYSPLRKNQYSLPDLRSPSLSSSRTSSLYSTPCSSLSLDTKSDDSGSDDDGLSFPNYSSARQHDKSTLSTDAASLKPSSASMQSPAPPSPSPTEGFSPDSPLTTPDPLPMSEDDTAVRKKPSHHVDYLSYEWREEDIWSSWRHIVEHRNIYGERSRLENASWRTWAKAQFKLKTVSPETLNWLKDVDVTWLYGPLQPASNRFFSQQNSEPQSRLSKTNSFVNGVKKPILKKRSMSEAMLQKSISSSSLVQQAAESVQAQRTTADDEEDDCNHNPWAKYQDNDSSSDEGVVMMKRSRRKKPLSRTASTASISGDNKTIAKLPSTTLKYRTDSPDVPETQQSHSLGFWKPRGLSPSPSSETLKPSNPSRNFLLAEDDEEGEEYFDPASAYGTNRSSTPAGSEPYSFRRSESSASLQSGQLRRTPSGMFMPFGDEEEEPLPPSLLGRVVDTVNTARDIGHVIWNAAWSN</sequence>
<dbReference type="InterPro" id="IPR052292">
    <property type="entry name" value="Glucose_repression_reg"/>
</dbReference>
<dbReference type="Proteomes" id="UP000624244">
    <property type="component" value="Unassembled WGS sequence"/>
</dbReference>
<dbReference type="PANTHER" id="PTHR28051">
    <property type="entry name" value="PROTEIN MTL1-RELATED"/>
    <property type="match status" value="1"/>
</dbReference>
<feature type="compositionally biased region" description="Low complexity" evidence="1">
    <location>
        <begin position="36"/>
        <end position="65"/>
    </location>
</feature>
<feature type="compositionally biased region" description="Polar residues" evidence="1">
    <location>
        <begin position="270"/>
        <end position="287"/>
    </location>
</feature>
<organism evidence="3 4">
    <name type="scientific">Cochliobolus sativus</name>
    <name type="common">Common root rot and spot blotch fungus</name>
    <name type="synonym">Bipolaris sorokiniana</name>
    <dbReference type="NCBI Taxonomy" id="45130"/>
    <lineage>
        <taxon>Eukaryota</taxon>
        <taxon>Fungi</taxon>
        <taxon>Dikarya</taxon>
        <taxon>Ascomycota</taxon>
        <taxon>Pezizomycotina</taxon>
        <taxon>Dothideomycetes</taxon>
        <taxon>Pleosporomycetidae</taxon>
        <taxon>Pleosporales</taxon>
        <taxon>Pleosporineae</taxon>
        <taxon>Pleosporaceae</taxon>
        <taxon>Bipolaris</taxon>
    </lineage>
</organism>
<name>A0A8H5ZJF5_COCSA</name>
<feature type="compositionally biased region" description="Polar residues" evidence="1">
    <location>
        <begin position="414"/>
        <end position="423"/>
    </location>
</feature>
<dbReference type="EMBL" id="WNKQ01000008">
    <property type="protein sequence ID" value="KAF5849909.1"/>
    <property type="molecule type" value="Genomic_DNA"/>
</dbReference>
<dbReference type="Pfam" id="PF08550">
    <property type="entry name" value="GATA_AreA"/>
    <property type="match status" value="1"/>
</dbReference>
<dbReference type="PANTHER" id="PTHR28051:SF1">
    <property type="entry name" value="PROTEIN MTL1-RELATED"/>
    <property type="match status" value="1"/>
</dbReference>